<dbReference type="AlphaFoldDB" id="A0A3R7HY25"/>
<dbReference type="InterPro" id="IPR053142">
    <property type="entry name" value="PchR_regulatory_protein"/>
</dbReference>
<dbReference type="InterPro" id="IPR018060">
    <property type="entry name" value="HTH_AraC"/>
</dbReference>
<protein>
    <submittedName>
        <fullName evidence="4">AraC family transcriptional regulator</fullName>
    </submittedName>
</protein>
<dbReference type="PANTHER" id="PTHR47893:SF1">
    <property type="entry name" value="REGULATORY PROTEIN PCHR"/>
    <property type="match status" value="1"/>
</dbReference>
<dbReference type="Pfam" id="PF12833">
    <property type="entry name" value="HTH_18"/>
    <property type="match status" value="1"/>
</dbReference>
<evidence type="ECO:0000259" key="3">
    <source>
        <dbReference type="PROSITE" id="PS01124"/>
    </source>
</evidence>
<comment type="caution">
    <text evidence="4">The sequence shown here is derived from an EMBL/GenBank/DDBJ whole genome shotgun (WGS) entry which is preliminary data.</text>
</comment>
<keyword evidence="2" id="KW-0804">Transcription</keyword>
<evidence type="ECO:0000313" key="5">
    <source>
        <dbReference type="Proteomes" id="UP000216225"/>
    </source>
</evidence>
<proteinExistence type="predicted"/>
<dbReference type="GO" id="GO:0043565">
    <property type="term" value="F:sequence-specific DNA binding"/>
    <property type="evidence" value="ECO:0007669"/>
    <property type="project" value="InterPro"/>
</dbReference>
<accession>A0A3R7HY25</accession>
<dbReference type="PANTHER" id="PTHR47893">
    <property type="entry name" value="REGULATORY PROTEIN PCHR"/>
    <property type="match status" value="1"/>
</dbReference>
<dbReference type="EMBL" id="NKDB02000001">
    <property type="protein sequence ID" value="RKJ99459.1"/>
    <property type="molecule type" value="Genomic_DNA"/>
</dbReference>
<dbReference type="SMART" id="SM00342">
    <property type="entry name" value="HTH_ARAC"/>
    <property type="match status" value="1"/>
</dbReference>
<organism evidence="4 5">
    <name type="scientific">Alicycliphilus denitrificans</name>
    <dbReference type="NCBI Taxonomy" id="179636"/>
    <lineage>
        <taxon>Bacteria</taxon>
        <taxon>Pseudomonadati</taxon>
        <taxon>Pseudomonadota</taxon>
        <taxon>Betaproteobacteria</taxon>
        <taxon>Burkholderiales</taxon>
        <taxon>Comamonadaceae</taxon>
        <taxon>Alicycliphilus</taxon>
    </lineage>
</organism>
<dbReference type="Gene3D" id="1.10.10.60">
    <property type="entry name" value="Homeodomain-like"/>
    <property type="match status" value="1"/>
</dbReference>
<dbReference type="SUPFAM" id="SSF46689">
    <property type="entry name" value="Homeodomain-like"/>
    <property type="match status" value="2"/>
</dbReference>
<dbReference type="PROSITE" id="PS01124">
    <property type="entry name" value="HTH_ARAC_FAMILY_2"/>
    <property type="match status" value="1"/>
</dbReference>
<evidence type="ECO:0000256" key="1">
    <source>
        <dbReference type="ARBA" id="ARBA00023015"/>
    </source>
</evidence>
<dbReference type="InterPro" id="IPR009057">
    <property type="entry name" value="Homeodomain-like_sf"/>
</dbReference>
<name>A0A3R7HY25_9BURK</name>
<keyword evidence="1" id="KW-0805">Transcription regulation</keyword>
<evidence type="ECO:0000313" key="4">
    <source>
        <dbReference type="EMBL" id="RKJ99459.1"/>
    </source>
</evidence>
<dbReference type="Proteomes" id="UP000216225">
    <property type="component" value="Unassembled WGS sequence"/>
</dbReference>
<dbReference type="RefSeq" id="WP_094436350.1">
    <property type="nucleotide sequence ID" value="NZ_NKDB02000001.1"/>
</dbReference>
<dbReference type="GO" id="GO:0003700">
    <property type="term" value="F:DNA-binding transcription factor activity"/>
    <property type="evidence" value="ECO:0007669"/>
    <property type="project" value="InterPro"/>
</dbReference>
<sequence>MNYRLTAADQSAPARVGASAWWRSRLPEELGACFTDRLSFDDGLALVYAHYQPLHDLREASAIERSRSLTVTVALEGRSSTQSVDGQRFDFLAGHSTMAAFANVRSERHFPAGRPARQLRLIAEEPLLHRYGLAGLLDGVRDDQSARHLFFGKHGAAIRRLADSLVHLHDHAGGLLDMQIAALGLLAEHARPFAPPVATAGKIRSSDQDRILRARDILASQFDRQLTVAYLCATVGTNEFALKQGFRALFGTSPHRMLTGIRMEKAWELLETGLHVSTVAYRVGYQHLSSFSAAFERHYGRTPKSVAGTRKRR</sequence>
<evidence type="ECO:0000256" key="2">
    <source>
        <dbReference type="ARBA" id="ARBA00023163"/>
    </source>
</evidence>
<feature type="domain" description="HTH araC/xylS-type" evidence="3">
    <location>
        <begin position="212"/>
        <end position="309"/>
    </location>
</feature>
<reference evidence="4 5" key="1">
    <citation type="submission" date="2018-09" db="EMBL/GenBank/DDBJ databases">
        <title>Genome comparison of Alicycliphilus sp. BQ1, a polyurethanolytic bacterium, with its closest phylogenetic relatives Alicycliphilus denitrificans BC and K601, unable to attack polyurethane.</title>
        <authorList>
            <person name="Loza-Tavera H."/>
            <person name="Lozano L."/>
            <person name="Cevallos M."/>
            <person name="Maya-Lucas O."/>
            <person name="Garcia-Mena J."/>
            <person name="Hernandez J."/>
        </authorList>
    </citation>
    <scope>NUCLEOTIDE SEQUENCE [LARGE SCALE GENOMIC DNA]</scope>
    <source>
        <strain evidence="4 5">BQ1</strain>
    </source>
</reference>
<gene>
    <name evidence="4" type="ORF">CE154_006935</name>
</gene>